<dbReference type="PANTHER" id="PTHR42928">
    <property type="entry name" value="TRICARBOXYLATE-BINDING PROTEIN"/>
    <property type="match status" value="1"/>
</dbReference>
<dbReference type="Gene3D" id="3.40.190.10">
    <property type="entry name" value="Periplasmic binding protein-like II"/>
    <property type="match status" value="1"/>
</dbReference>
<dbReference type="InterPro" id="IPR042100">
    <property type="entry name" value="Bug_dom1"/>
</dbReference>
<gene>
    <name evidence="2" type="ORF">KHU32_08235</name>
</gene>
<organism evidence="2 3">
    <name type="scientific">Roseococcus pinisoli</name>
    <dbReference type="NCBI Taxonomy" id="2835040"/>
    <lineage>
        <taxon>Bacteria</taxon>
        <taxon>Pseudomonadati</taxon>
        <taxon>Pseudomonadota</taxon>
        <taxon>Alphaproteobacteria</taxon>
        <taxon>Acetobacterales</taxon>
        <taxon>Roseomonadaceae</taxon>
        <taxon>Roseococcus</taxon>
    </lineage>
</organism>
<evidence type="ECO:0000313" key="3">
    <source>
        <dbReference type="Proteomes" id="UP000766336"/>
    </source>
</evidence>
<dbReference type="Proteomes" id="UP000766336">
    <property type="component" value="Unassembled WGS sequence"/>
</dbReference>
<evidence type="ECO:0000313" key="2">
    <source>
        <dbReference type="EMBL" id="MBS7810923.1"/>
    </source>
</evidence>
<accession>A0ABS5QBW9</accession>
<keyword evidence="3" id="KW-1185">Reference proteome</keyword>
<reference evidence="2 3" key="1">
    <citation type="submission" date="2021-05" db="EMBL/GenBank/DDBJ databases">
        <title>Roseococcus sp. XZZS9, whole genome shotgun sequencing project.</title>
        <authorList>
            <person name="Zhao G."/>
            <person name="Shen L."/>
        </authorList>
    </citation>
    <scope>NUCLEOTIDE SEQUENCE [LARGE SCALE GENOMIC DNA]</scope>
    <source>
        <strain evidence="2 3">XZZS9</strain>
    </source>
</reference>
<evidence type="ECO:0000256" key="1">
    <source>
        <dbReference type="ARBA" id="ARBA00006987"/>
    </source>
</evidence>
<protein>
    <submittedName>
        <fullName evidence="2">Tripartite tricarboxylate transporter substrate binding protein</fullName>
    </submittedName>
</protein>
<dbReference type="PIRSF" id="PIRSF017082">
    <property type="entry name" value="YflP"/>
    <property type="match status" value="1"/>
</dbReference>
<sequence length="319" mass="33634">MMRREMIAGGLVSLAAPALGLAQGFPSRPIRLVVTFPPGGTTDILARQLQPKMSEVFGQPVVVENRSGASGAIGTLEIVRAAPDGHTFGMVISTVISSTLISRQPYDAIRDLTPIQLLARVADILVVPVSSPLRTVSDLIEHAKRNPGLTYGSPGIGTSVHIAGAMFALAAGVEMVHVPYRGGGPALTDLISGHLQLMFGNASSTLPYVRDGALRPIAVTSAQRAPYLPDVPTIAEAGLPGVVIDEWYAFVGPAGIPQPIVERLNAGLNGIVTQPAERARLLDMGAEVVAGNAEEFGRFMRDEVEKIGRVVRAADIRME</sequence>
<comment type="similarity">
    <text evidence="1">Belongs to the UPF0065 (bug) family.</text>
</comment>
<dbReference type="RefSeq" id="WP_213669508.1">
    <property type="nucleotide sequence ID" value="NZ_JAHCDA010000001.1"/>
</dbReference>
<dbReference type="Pfam" id="PF03401">
    <property type="entry name" value="TctC"/>
    <property type="match status" value="1"/>
</dbReference>
<comment type="caution">
    <text evidence="2">The sequence shown here is derived from an EMBL/GenBank/DDBJ whole genome shotgun (WGS) entry which is preliminary data.</text>
</comment>
<dbReference type="SUPFAM" id="SSF53850">
    <property type="entry name" value="Periplasmic binding protein-like II"/>
    <property type="match status" value="1"/>
</dbReference>
<dbReference type="EMBL" id="JAHCDA010000001">
    <property type="protein sequence ID" value="MBS7810923.1"/>
    <property type="molecule type" value="Genomic_DNA"/>
</dbReference>
<dbReference type="PANTHER" id="PTHR42928:SF5">
    <property type="entry name" value="BLR1237 PROTEIN"/>
    <property type="match status" value="1"/>
</dbReference>
<proteinExistence type="inferred from homology"/>
<name>A0ABS5QBW9_9PROT</name>
<dbReference type="InterPro" id="IPR005064">
    <property type="entry name" value="BUG"/>
</dbReference>
<dbReference type="Gene3D" id="3.40.190.150">
    <property type="entry name" value="Bordetella uptake gene, domain 1"/>
    <property type="match status" value="1"/>
</dbReference>
<dbReference type="CDD" id="cd13578">
    <property type="entry name" value="PBP2_Bug27"/>
    <property type="match status" value="1"/>
</dbReference>